<dbReference type="AlphaFoldDB" id="A0A392WLR3"/>
<proteinExistence type="predicted"/>
<evidence type="ECO:0000313" key="1">
    <source>
        <dbReference type="EMBL" id="MCI98335.1"/>
    </source>
</evidence>
<protein>
    <submittedName>
        <fullName evidence="1">Uncharacterized protein</fullName>
    </submittedName>
</protein>
<feature type="non-terminal residue" evidence="1">
    <location>
        <position position="38"/>
    </location>
</feature>
<dbReference type="Proteomes" id="UP000265520">
    <property type="component" value="Unassembled WGS sequence"/>
</dbReference>
<keyword evidence="2" id="KW-1185">Reference proteome</keyword>
<accession>A0A392WLR3</accession>
<sequence length="38" mass="4682">MKLVELWKKIVWHGARPMLHLELSKLKLVWRRKSMLLI</sequence>
<organism evidence="1 2">
    <name type="scientific">Trifolium medium</name>
    <dbReference type="NCBI Taxonomy" id="97028"/>
    <lineage>
        <taxon>Eukaryota</taxon>
        <taxon>Viridiplantae</taxon>
        <taxon>Streptophyta</taxon>
        <taxon>Embryophyta</taxon>
        <taxon>Tracheophyta</taxon>
        <taxon>Spermatophyta</taxon>
        <taxon>Magnoliopsida</taxon>
        <taxon>eudicotyledons</taxon>
        <taxon>Gunneridae</taxon>
        <taxon>Pentapetalae</taxon>
        <taxon>rosids</taxon>
        <taxon>fabids</taxon>
        <taxon>Fabales</taxon>
        <taxon>Fabaceae</taxon>
        <taxon>Papilionoideae</taxon>
        <taxon>50 kb inversion clade</taxon>
        <taxon>NPAAA clade</taxon>
        <taxon>Hologalegina</taxon>
        <taxon>IRL clade</taxon>
        <taxon>Trifolieae</taxon>
        <taxon>Trifolium</taxon>
    </lineage>
</organism>
<reference evidence="1 2" key="1">
    <citation type="journal article" date="2018" name="Front. Plant Sci.">
        <title>Red Clover (Trifolium pratense) and Zigzag Clover (T. medium) - A Picture of Genomic Similarities and Differences.</title>
        <authorList>
            <person name="Dluhosova J."/>
            <person name="Istvanek J."/>
            <person name="Nedelnik J."/>
            <person name="Repkova J."/>
        </authorList>
    </citation>
    <scope>NUCLEOTIDE SEQUENCE [LARGE SCALE GENOMIC DNA]</scope>
    <source>
        <strain evidence="2">cv. 10/8</strain>
        <tissue evidence="1">Leaf</tissue>
    </source>
</reference>
<comment type="caution">
    <text evidence="1">The sequence shown here is derived from an EMBL/GenBank/DDBJ whole genome shotgun (WGS) entry which is preliminary data.</text>
</comment>
<dbReference type="EMBL" id="LXQA011470615">
    <property type="protein sequence ID" value="MCI98335.1"/>
    <property type="molecule type" value="Genomic_DNA"/>
</dbReference>
<name>A0A392WLR3_9FABA</name>
<evidence type="ECO:0000313" key="2">
    <source>
        <dbReference type="Proteomes" id="UP000265520"/>
    </source>
</evidence>